<proteinExistence type="predicted"/>
<gene>
    <name evidence="1" type="ORF">NEOCIP111885_02053</name>
</gene>
<dbReference type="EMBL" id="CAKJTG010000009">
    <property type="protein sequence ID" value="CAG9608361.1"/>
    <property type="molecule type" value="Genomic_DNA"/>
</dbReference>
<protein>
    <recommendedName>
        <fullName evidence="3">DUF3907 family protein</fullName>
    </recommendedName>
</protein>
<name>A0A9C7G9A5_9BACI</name>
<dbReference type="AlphaFoldDB" id="A0A9C7G9A5"/>
<dbReference type="InterPro" id="IPR025013">
    <property type="entry name" value="DUF3907"/>
</dbReference>
<evidence type="ECO:0000313" key="2">
    <source>
        <dbReference type="Proteomes" id="UP000789845"/>
    </source>
</evidence>
<evidence type="ECO:0000313" key="1">
    <source>
        <dbReference type="EMBL" id="CAG9608361.1"/>
    </source>
</evidence>
<dbReference type="Pfam" id="PF13047">
    <property type="entry name" value="DUF3907"/>
    <property type="match status" value="1"/>
</dbReference>
<accession>A0A9C7G9A5</accession>
<dbReference type="Proteomes" id="UP000789845">
    <property type="component" value="Unassembled WGS sequence"/>
</dbReference>
<reference evidence="1" key="1">
    <citation type="submission" date="2021-10" db="EMBL/GenBank/DDBJ databases">
        <authorList>
            <person name="Criscuolo A."/>
        </authorList>
    </citation>
    <scope>NUCLEOTIDE SEQUENCE</scope>
    <source>
        <strain evidence="1">CIP111885</strain>
    </source>
</reference>
<dbReference type="RefSeq" id="WP_230496595.1">
    <property type="nucleotide sequence ID" value="NZ_CAKJTG010000009.1"/>
</dbReference>
<keyword evidence="2" id="KW-1185">Reference proteome</keyword>
<comment type="caution">
    <text evidence="1">The sequence shown here is derived from an EMBL/GenBank/DDBJ whole genome shotgun (WGS) entry which is preliminary data.</text>
</comment>
<organism evidence="1 2">
    <name type="scientific">Pseudoneobacillus rhizosphaerae</name>
    <dbReference type="NCBI Taxonomy" id="2880968"/>
    <lineage>
        <taxon>Bacteria</taxon>
        <taxon>Bacillati</taxon>
        <taxon>Bacillota</taxon>
        <taxon>Bacilli</taxon>
        <taxon>Bacillales</taxon>
        <taxon>Bacillaceae</taxon>
        <taxon>Pseudoneobacillus</taxon>
    </lineage>
</organism>
<evidence type="ECO:0008006" key="3">
    <source>
        <dbReference type="Google" id="ProtNLM"/>
    </source>
</evidence>
<sequence length="162" mass="19304">MGNMIVEAQINEVTKHLAKTIHSIEQFLNETTLDMLVNNHIDKLDYYKLFLSQCRKVLVYSEERFEEAQIIQKAIPFPKQIAEKILYKIYHQCIEEFFSPKSDVWYEDSRAAYTGKNAICFRQEVTPSIHLLFQQLEGGFQYLREELEYYETDYKTKLLQSK</sequence>